<gene>
    <name evidence="1" type="ordered locus">ABC2842</name>
</gene>
<dbReference type="AlphaFoldDB" id="Q5WE34"/>
<dbReference type="EMBL" id="AP006627">
    <property type="protein sequence ID" value="BAD65376.1"/>
    <property type="molecule type" value="Genomic_DNA"/>
</dbReference>
<reference evidence="1 2" key="3">
    <citation type="journal article" date="1997" name="Protein Eng.">
        <title>High-resolution crystal structure of M-protease: phylogeny aided analysis of the high-alkaline adaptation mechanism.</title>
        <authorList>
            <person name="Shirai T."/>
            <person name="Suzuki A."/>
            <person name="Yamane T."/>
            <person name="Ashida T."/>
            <person name="Kobayashi T."/>
            <person name="Ito S."/>
        </authorList>
    </citation>
    <scope>NUCLEOTIDE SEQUENCE [LARGE SCALE GENOMIC DNA]</scope>
    <source>
        <strain evidence="1 2">KSM-K16</strain>
    </source>
</reference>
<keyword evidence="2" id="KW-1185">Reference proteome</keyword>
<dbReference type="Proteomes" id="UP000001168">
    <property type="component" value="Chromosome"/>
</dbReference>
<reference evidence="1 2" key="1">
    <citation type="journal article" date="1994" name="J. Ferment. Bioeng.">
        <title>Molecular cloning and nucleotide sequence of the gene for an alkaline protease from the alkalophilic Bacillus sp. KSM-K16.</title>
        <authorList>
            <person name="Hakamada Y."/>
            <person name="Kobayashi T."/>
            <person name="Hitomi J."/>
            <person name="Kawai S."/>
            <person name="Ito S."/>
        </authorList>
    </citation>
    <scope>NUCLEOTIDE SEQUENCE [LARGE SCALE GENOMIC DNA]</scope>
    <source>
        <strain evidence="1 2">KSM-K16</strain>
    </source>
</reference>
<reference evidence="1 2" key="5">
    <citation type="journal article" date="2007" name="Extremophiles">
        <title>Intragenomic diversity of the V1 regions of 16S rRNA genes in high-alkaline protease-producing Bacillus clausii spp.</title>
        <authorList>
            <person name="Kageyama Y."/>
            <person name="Takaki Y."/>
            <person name="Shimamura S."/>
            <person name="Nishi S."/>
            <person name="Nogi Y."/>
            <person name="Uchimura K."/>
            <person name="Kobayashi T."/>
            <person name="Hitomi J."/>
            <person name="Ozaki K."/>
            <person name="Kawai S."/>
            <person name="Ito S."/>
            <person name="Horikoshi K."/>
        </authorList>
    </citation>
    <scope>NUCLEOTIDE SEQUENCE [LARGE SCALE GENOMIC DNA]</scope>
    <source>
        <strain evidence="1 2">KSM-K16</strain>
    </source>
</reference>
<sequence length="136" mass="15714">MCRKLQDTSRLCRIRGAEVAKMPNKMFAELQSTSIRGANRLSAHYLTGELTKDEAREIIPELLSNVRGNNDVVNMYLSFDSNDKKFNNTYCRVQWSAEGALHVPPIKEDEIIDGEIYVKWIKEHATLREILEKEEE</sequence>
<accession>Q5WE34</accession>
<proteinExistence type="predicted"/>
<evidence type="ECO:0000313" key="2">
    <source>
        <dbReference type="Proteomes" id="UP000001168"/>
    </source>
</evidence>
<protein>
    <submittedName>
        <fullName evidence="1">Uncharacterized protein</fullName>
    </submittedName>
</protein>
<name>Q5WE34_SHOC1</name>
<dbReference type="KEGG" id="bcl:ABC2842"/>
<reference evidence="2" key="4">
    <citation type="submission" date="2003-10" db="EMBL/GenBank/DDBJ databases">
        <title>The complete genome sequence of the alkaliphilic Bacillus clausii KSM-K16.</title>
        <authorList>
            <person name="Takaki Y."/>
            <person name="Kageyama Y."/>
            <person name="Shimamura S."/>
            <person name="Suzuki H."/>
            <person name="Nishi S."/>
            <person name="Hatada Y."/>
            <person name="Kawai S."/>
            <person name="Ito S."/>
            <person name="Horikoshi K."/>
        </authorList>
    </citation>
    <scope>NUCLEOTIDE SEQUENCE [LARGE SCALE GENOMIC DNA]</scope>
    <source>
        <strain evidence="2">KSM-K16</strain>
    </source>
</reference>
<organism evidence="1 2">
    <name type="scientific">Shouchella clausii (strain KSM-K16)</name>
    <name type="common">Alkalihalobacillus clausii</name>
    <dbReference type="NCBI Taxonomy" id="66692"/>
    <lineage>
        <taxon>Bacteria</taxon>
        <taxon>Bacillati</taxon>
        <taxon>Bacillota</taxon>
        <taxon>Bacilli</taxon>
        <taxon>Bacillales</taxon>
        <taxon>Bacillaceae</taxon>
        <taxon>Shouchella</taxon>
    </lineage>
</organism>
<evidence type="ECO:0000313" key="1">
    <source>
        <dbReference type="EMBL" id="BAD65376.1"/>
    </source>
</evidence>
<dbReference type="HOGENOM" id="CLU_1871298_0_0_9"/>
<reference evidence="1 2" key="2">
    <citation type="journal article" date="1995" name="Appl. Microbiol. Biotechnol.">
        <title>Purification and properties of an alkaline protease from alkalophilic Bacillus sp. KSM-K16.</title>
        <authorList>
            <person name="Kobayashi T."/>
            <person name="Hakamada Y."/>
            <person name="Adachi S."/>
            <person name="Hitomi J."/>
            <person name="Yoshimatsu T."/>
            <person name="Koike K."/>
            <person name="Kawai S."/>
            <person name="Ito S."/>
        </authorList>
    </citation>
    <scope>NUCLEOTIDE SEQUENCE [LARGE SCALE GENOMIC DNA]</scope>
    <source>
        <strain evidence="1 2">KSM-K16</strain>
    </source>
</reference>